<dbReference type="Proteomes" id="UP001364617">
    <property type="component" value="Unassembled WGS sequence"/>
</dbReference>
<keyword evidence="2" id="KW-0812">Transmembrane</keyword>
<sequence length="99" mass="10485">MSRRRGSIGALPPEMSGGGQRKENEGKWWVSTAVGGLGAAAVTAFIAARVAGPAAAAGIGLLVILGGRASQYLNIREPSKKDFMFYFLSVNENYPRKKS</sequence>
<proteinExistence type="predicted"/>
<evidence type="ECO:0000256" key="1">
    <source>
        <dbReference type="SAM" id="MobiDB-lite"/>
    </source>
</evidence>
<dbReference type="AlphaFoldDB" id="A0AAN9DEA4"/>
<evidence type="ECO:0000256" key="2">
    <source>
        <dbReference type="SAM" id="Phobius"/>
    </source>
</evidence>
<gene>
    <name evidence="3" type="ORF">R3I93_003913</name>
</gene>
<reference evidence="3 4" key="1">
    <citation type="submission" date="2024-02" db="EMBL/GenBank/DDBJ databases">
        <title>Chromosome-level genome assembly of the Eurasian Minnow (Phoxinus phoxinus).</title>
        <authorList>
            <person name="Oriowo T.O."/>
            <person name="Martin S."/>
            <person name="Stange M."/>
            <person name="Chrysostomakis Y."/>
            <person name="Brown T."/>
            <person name="Winkler S."/>
            <person name="Kukowka S."/>
            <person name="Myers E.W."/>
            <person name="Bohne A."/>
        </authorList>
    </citation>
    <scope>NUCLEOTIDE SEQUENCE [LARGE SCALE GENOMIC DNA]</scope>
    <source>
        <strain evidence="3">ZFMK-TIS-60720</strain>
        <tissue evidence="3">Whole Organism</tissue>
    </source>
</reference>
<accession>A0AAN9DEA4</accession>
<comment type="caution">
    <text evidence="3">The sequence shown here is derived from an EMBL/GenBank/DDBJ whole genome shotgun (WGS) entry which is preliminary data.</text>
</comment>
<keyword evidence="2" id="KW-1133">Transmembrane helix</keyword>
<keyword evidence="4" id="KW-1185">Reference proteome</keyword>
<organism evidence="3 4">
    <name type="scientific">Phoxinus phoxinus</name>
    <name type="common">Eurasian minnow</name>
    <dbReference type="NCBI Taxonomy" id="58324"/>
    <lineage>
        <taxon>Eukaryota</taxon>
        <taxon>Metazoa</taxon>
        <taxon>Chordata</taxon>
        <taxon>Craniata</taxon>
        <taxon>Vertebrata</taxon>
        <taxon>Euteleostomi</taxon>
        <taxon>Actinopterygii</taxon>
        <taxon>Neopterygii</taxon>
        <taxon>Teleostei</taxon>
        <taxon>Ostariophysi</taxon>
        <taxon>Cypriniformes</taxon>
        <taxon>Leuciscidae</taxon>
        <taxon>Phoxininae</taxon>
        <taxon>Phoxinus</taxon>
    </lineage>
</organism>
<keyword evidence="2" id="KW-0472">Membrane</keyword>
<name>A0AAN9DEA4_9TELE</name>
<feature type="transmembrane region" description="Helical" evidence="2">
    <location>
        <begin position="54"/>
        <end position="75"/>
    </location>
</feature>
<feature type="region of interest" description="Disordered" evidence="1">
    <location>
        <begin position="1"/>
        <end position="24"/>
    </location>
</feature>
<evidence type="ECO:0000313" key="3">
    <source>
        <dbReference type="EMBL" id="KAK7171461.1"/>
    </source>
</evidence>
<feature type="transmembrane region" description="Helical" evidence="2">
    <location>
        <begin position="28"/>
        <end position="48"/>
    </location>
</feature>
<evidence type="ECO:0000313" key="4">
    <source>
        <dbReference type="Proteomes" id="UP001364617"/>
    </source>
</evidence>
<protein>
    <submittedName>
        <fullName evidence="3">Uncharacterized protein</fullName>
    </submittedName>
</protein>
<dbReference type="EMBL" id="JAYKXH010000004">
    <property type="protein sequence ID" value="KAK7171461.1"/>
    <property type="molecule type" value="Genomic_DNA"/>
</dbReference>